<feature type="region of interest" description="Disordered" evidence="10">
    <location>
        <begin position="284"/>
        <end position="466"/>
    </location>
</feature>
<feature type="region of interest" description="Disordered" evidence="10">
    <location>
        <begin position="36"/>
        <end position="69"/>
    </location>
</feature>
<dbReference type="InterPro" id="IPR040221">
    <property type="entry name" value="CDCA7/CDA7L"/>
</dbReference>
<evidence type="ECO:0000313" key="13">
    <source>
        <dbReference type="Proteomes" id="UP001165090"/>
    </source>
</evidence>
<keyword evidence="8" id="KW-0804">Transcription</keyword>
<organism evidence="12 13">
    <name type="scientific">Volvox africanus</name>
    <dbReference type="NCBI Taxonomy" id="51714"/>
    <lineage>
        <taxon>Eukaryota</taxon>
        <taxon>Viridiplantae</taxon>
        <taxon>Chlorophyta</taxon>
        <taxon>core chlorophytes</taxon>
        <taxon>Chlorophyceae</taxon>
        <taxon>CS clade</taxon>
        <taxon>Chlamydomonadales</taxon>
        <taxon>Volvocaceae</taxon>
        <taxon>Volvox</taxon>
    </lineage>
</organism>
<keyword evidence="3" id="KW-0963">Cytoplasm</keyword>
<feature type="region of interest" description="Disordered" evidence="10">
    <location>
        <begin position="111"/>
        <end position="147"/>
    </location>
</feature>
<evidence type="ECO:0000256" key="10">
    <source>
        <dbReference type="SAM" id="MobiDB-lite"/>
    </source>
</evidence>
<feature type="compositionally biased region" description="Basic and acidic residues" evidence="10">
    <location>
        <begin position="50"/>
        <end position="69"/>
    </location>
</feature>
<evidence type="ECO:0000256" key="8">
    <source>
        <dbReference type="ARBA" id="ARBA00023163"/>
    </source>
</evidence>
<dbReference type="PANTHER" id="PTHR31169">
    <property type="entry name" value="OS05G0300700 PROTEIN"/>
    <property type="match status" value="1"/>
</dbReference>
<evidence type="ECO:0000256" key="6">
    <source>
        <dbReference type="ARBA" id="ARBA00022843"/>
    </source>
</evidence>
<dbReference type="EMBL" id="BSDZ01000094">
    <property type="protein sequence ID" value="GLI70721.1"/>
    <property type="molecule type" value="Genomic_DNA"/>
</dbReference>
<dbReference type="PANTHER" id="PTHR31169:SF8">
    <property type="entry name" value="ZINC-FINGER DOMAIN OF MONOAMINE-OXIDASE A REPRESSOR R1 PROTEIN"/>
    <property type="match status" value="1"/>
</dbReference>
<keyword evidence="6" id="KW-0832">Ubl conjugation</keyword>
<accession>A0ABQ5SM64</accession>
<evidence type="ECO:0000259" key="11">
    <source>
        <dbReference type="Pfam" id="PF10497"/>
    </source>
</evidence>
<sequence>MGIVSDFDTSVEEQRNRNEQKLRDLGIYTLKDAMAAEAAAGSKATRPRKPREPREPVEPRRSTRERTQKTYNEDAMFEAIMPRNSRGSGGVKRPLELTAEEVEALTVAAKEARIHGAGRGASKGPRGPRDSGKGVRRQGGQVYDSSSGVTCHWCRQKTITLKVTCTNPLCGGGNRMPLSFCKRCLWNRHGEIVEAEIQGGRWICPCCRVSCGPGCTICCNCGVCRRKLGLPPTDKIKTFAEAKGFDDAHDYLVSLVTGESPEELKARKVVFLEELQKKVDKARAAATAASDEEEEEAEKAGGEVGFAEMEEEEEEAEGGKMFAEMEEEEEVIEPPQATKEEASAKEKKEKAPAKGKAPVKEKKEKAPAKGKASAKEEKEKAPAKGKTSAKEKEKAPAKGKASAKEKKEKAPAKGKTSAKEKEKAKEDQTPDEDEVKGTFKDGKVKGKAKRGAPPTKSKSKALADAN</sequence>
<dbReference type="Pfam" id="PF10497">
    <property type="entry name" value="zf-4CXXC_R1"/>
    <property type="match status" value="1"/>
</dbReference>
<reference evidence="12 13" key="1">
    <citation type="journal article" date="2023" name="IScience">
        <title>Expanded male sex-determining region conserved during the evolution of homothallism in the green alga Volvox.</title>
        <authorList>
            <person name="Yamamoto K."/>
            <person name="Matsuzaki R."/>
            <person name="Mahakham W."/>
            <person name="Heman W."/>
            <person name="Sekimoto H."/>
            <person name="Kawachi M."/>
            <person name="Minakuchi Y."/>
            <person name="Toyoda A."/>
            <person name="Nozaki H."/>
        </authorList>
    </citation>
    <scope>NUCLEOTIDE SEQUENCE [LARGE SCALE GENOMIC DNA]</scope>
    <source>
        <strain evidence="12 13">NIES-4468</strain>
    </source>
</reference>
<evidence type="ECO:0000313" key="12">
    <source>
        <dbReference type="EMBL" id="GLI70721.1"/>
    </source>
</evidence>
<evidence type="ECO:0000256" key="2">
    <source>
        <dbReference type="ARBA" id="ARBA00004496"/>
    </source>
</evidence>
<protein>
    <recommendedName>
        <fullName evidence="11">Zinc-finger domain-containing protein</fullName>
    </recommendedName>
</protein>
<keyword evidence="4" id="KW-1017">Isopeptide bond</keyword>
<feature type="compositionally biased region" description="Basic and acidic residues" evidence="10">
    <location>
        <begin position="338"/>
        <end position="428"/>
    </location>
</feature>
<comment type="subcellular location">
    <subcellularLocation>
        <location evidence="2">Cytoplasm</location>
    </subcellularLocation>
    <subcellularLocation>
        <location evidence="1">Nucleus</location>
    </subcellularLocation>
</comment>
<evidence type="ECO:0000256" key="1">
    <source>
        <dbReference type="ARBA" id="ARBA00004123"/>
    </source>
</evidence>
<evidence type="ECO:0000256" key="4">
    <source>
        <dbReference type="ARBA" id="ARBA00022499"/>
    </source>
</evidence>
<dbReference type="InterPro" id="IPR018866">
    <property type="entry name" value="Znf-4CXXC_R1"/>
</dbReference>
<name>A0ABQ5SM64_9CHLO</name>
<evidence type="ECO:0000256" key="9">
    <source>
        <dbReference type="ARBA" id="ARBA00023242"/>
    </source>
</evidence>
<dbReference type="Proteomes" id="UP001165090">
    <property type="component" value="Unassembled WGS sequence"/>
</dbReference>
<evidence type="ECO:0000256" key="3">
    <source>
        <dbReference type="ARBA" id="ARBA00022490"/>
    </source>
</evidence>
<keyword evidence="9" id="KW-0539">Nucleus</keyword>
<feature type="domain" description="Zinc-finger" evidence="11">
    <location>
        <begin position="143"/>
        <end position="252"/>
    </location>
</feature>
<keyword evidence="13" id="KW-1185">Reference proteome</keyword>
<comment type="caution">
    <text evidence="12">The sequence shown here is derived from an EMBL/GenBank/DDBJ whole genome shotgun (WGS) entry which is preliminary data.</text>
</comment>
<feature type="compositionally biased region" description="Basic and acidic residues" evidence="10">
    <location>
        <begin position="435"/>
        <end position="444"/>
    </location>
</feature>
<evidence type="ECO:0000256" key="7">
    <source>
        <dbReference type="ARBA" id="ARBA00023015"/>
    </source>
</evidence>
<proteinExistence type="predicted"/>
<evidence type="ECO:0000256" key="5">
    <source>
        <dbReference type="ARBA" id="ARBA00022553"/>
    </source>
</evidence>
<keyword evidence="7" id="KW-0805">Transcription regulation</keyword>
<gene>
    <name evidence="12" type="ORF">VaNZ11_015745</name>
</gene>
<keyword evidence="5" id="KW-0597">Phosphoprotein</keyword>